<dbReference type="PANTHER" id="PTHR15074:SF0">
    <property type="entry name" value="METHYL-CPG-BINDING DOMAIN PROTEIN 4-LIKE PROTEIN"/>
    <property type="match status" value="1"/>
</dbReference>
<dbReference type="Pfam" id="PF00730">
    <property type="entry name" value="HhH-GPD"/>
    <property type="match status" value="1"/>
</dbReference>
<gene>
    <name evidence="4" type="ORF">JKP88DRAFT_137795</name>
</gene>
<dbReference type="PANTHER" id="PTHR15074">
    <property type="entry name" value="METHYL-CPG-BINDING PROTEIN"/>
    <property type="match status" value="1"/>
</dbReference>
<dbReference type="GO" id="GO:0003824">
    <property type="term" value="F:catalytic activity"/>
    <property type="evidence" value="ECO:0007669"/>
    <property type="project" value="InterPro"/>
</dbReference>
<dbReference type="GO" id="GO:0003677">
    <property type="term" value="F:DNA binding"/>
    <property type="evidence" value="ECO:0007669"/>
    <property type="project" value="InterPro"/>
</dbReference>
<dbReference type="InterPro" id="IPR011257">
    <property type="entry name" value="DNA_glycosylase"/>
</dbReference>
<dbReference type="GO" id="GO:0006284">
    <property type="term" value="P:base-excision repair"/>
    <property type="evidence" value="ECO:0007669"/>
    <property type="project" value="InterPro"/>
</dbReference>
<feature type="non-terminal residue" evidence="4">
    <location>
        <position position="128"/>
    </location>
</feature>
<dbReference type="Gene3D" id="1.10.340.30">
    <property type="entry name" value="Hypothetical protein, domain 2"/>
    <property type="match status" value="1"/>
</dbReference>
<accession>A0A835Z3C1</accession>
<organism evidence="4 5">
    <name type="scientific">Tribonema minus</name>
    <dbReference type="NCBI Taxonomy" id="303371"/>
    <lineage>
        <taxon>Eukaryota</taxon>
        <taxon>Sar</taxon>
        <taxon>Stramenopiles</taxon>
        <taxon>Ochrophyta</taxon>
        <taxon>PX clade</taxon>
        <taxon>Xanthophyceae</taxon>
        <taxon>Tribonematales</taxon>
        <taxon>Tribonemataceae</taxon>
        <taxon>Tribonema</taxon>
    </lineage>
</organism>
<reference evidence="4" key="1">
    <citation type="submission" date="2021-02" db="EMBL/GenBank/DDBJ databases">
        <title>First Annotated Genome of the Yellow-green Alga Tribonema minus.</title>
        <authorList>
            <person name="Mahan K.M."/>
        </authorList>
    </citation>
    <scope>NUCLEOTIDE SEQUENCE</scope>
    <source>
        <strain evidence="4">UTEX B ZZ1240</strain>
    </source>
</reference>
<dbReference type="SUPFAM" id="SSF48150">
    <property type="entry name" value="DNA-glycosylase"/>
    <property type="match status" value="1"/>
</dbReference>
<evidence type="ECO:0000256" key="2">
    <source>
        <dbReference type="ARBA" id="ARBA00023242"/>
    </source>
</evidence>
<evidence type="ECO:0000256" key="1">
    <source>
        <dbReference type="ARBA" id="ARBA00004123"/>
    </source>
</evidence>
<evidence type="ECO:0000259" key="3">
    <source>
        <dbReference type="Pfam" id="PF00730"/>
    </source>
</evidence>
<dbReference type="EMBL" id="JAFCMP010000132">
    <property type="protein sequence ID" value="KAG5185444.1"/>
    <property type="molecule type" value="Genomic_DNA"/>
</dbReference>
<feature type="domain" description="HhH-GPD" evidence="3">
    <location>
        <begin position="23"/>
        <end position="117"/>
    </location>
</feature>
<keyword evidence="5" id="KW-1185">Reference proteome</keyword>
<dbReference type="GO" id="GO:0005634">
    <property type="term" value="C:nucleus"/>
    <property type="evidence" value="ECO:0007669"/>
    <property type="project" value="UniProtKB-SubCell"/>
</dbReference>
<dbReference type="AlphaFoldDB" id="A0A835Z3C1"/>
<comment type="subcellular location">
    <subcellularLocation>
        <location evidence="1">Nucleus</location>
    </subcellularLocation>
</comment>
<proteinExistence type="predicted"/>
<keyword evidence="2" id="KW-0539">Nucleus</keyword>
<evidence type="ECO:0000313" key="5">
    <source>
        <dbReference type="Proteomes" id="UP000664859"/>
    </source>
</evidence>
<sequence>PPLSPFGLLEELLWYDPWRLLMACIMLNQTSRRQVDPVLAQFLDTHPTPESAAKADPTALAPMLKPLGLNKKRPVAVVRFSREYLAWRSGRALHWVGQYGVDAYDIFVLQKWETVTPDDSVLRCYVDW</sequence>
<dbReference type="InterPro" id="IPR045138">
    <property type="entry name" value="MeCP2/MBD4"/>
</dbReference>
<evidence type="ECO:0000313" key="4">
    <source>
        <dbReference type="EMBL" id="KAG5185444.1"/>
    </source>
</evidence>
<dbReference type="Proteomes" id="UP000664859">
    <property type="component" value="Unassembled WGS sequence"/>
</dbReference>
<dbReference type="OrthoDB" id="10265068at2759"/>
<protein>
    <submittedName>
        <fullName evidence="4">DNA glycosylase</fullName>
    </submittedName>
</protein>
<comment type="caution">
    <text evidence="4">The sequence shown here is derived from an EMBL/GenBank/DDBJ whole genome shotgun (WGS) entry which is preliminary data.</text>
</comment>
<name>A0A835Z3C1_9STRA</name>
<feature type="non-terminal residue" evidence="4">
    <location>
        <position position="1"/>
    </location>
</feature>
<dbReference type="InterPro" id="IPR003265">
    <property type="entry name" value="HhH-GPD_domain"/>
</dbReference>